<evidence type="ECO:0000313" key="1">
    <source>
        <dbReference type="EMBL" id="AUV61819.1"/>
    </source>
</evidence>
<keyword evidence="2" id="KW-1185">Reference proteome</keyword>
<dbReference type="InterPro" id="IPR025915">
    <property type="entry name" value="Phage_gp49_66"/>
</dbReference>
<dbReference type="Pfam" id="PF13876">
    <property type="entry name" value="Phage_gp49_66"/>
    <property type="match status" value="1"/>
</dbReference>
<protein>
    <submittedName>
        <fullName evidence="1">Uncharacterized protein</fullName>
    </submittedName>
</protein>
<dbReference type="Pfam" id="PF21825">
    <property type="entry name" value="crAss001_48"/>
    <property type="match status" value="1"/>
</dbReference>
<accession>A0A2K9VHN5</accession>
<dbReference type="InterPro" id="IPR054052">
    <property type="entry name" value="Y16Q-like"/>
</dbReference>
<gene>
    <name evidence="1" type="ORF">PsPhLittlefix_gp04</name>
</gene>
<dbReference type="Proteomes" id="UP000240903">
    <property type="component" value="Segment"/>
</dbReference>
<name>A0A2K9VHN5_9CAUD</name>
<dbReference type="EMBL" id="MG775260">
    <property type="protein sequence ID" value="AUV61819.1"/>
    <property type="molecule type" value="Genomic_DNA"/>
</dbReference>
<sequence length="182" mass="20310">MTDKAEQELETKLQDLGLTSAPRVTPAMVDAMIERTEYIMLPGDNHMICKLYLFGGRFTVTGESSTVSKENFDPKIGEELSLRNARNKLWPLAGAILAYDLQHHRAPLPPEVLALPEDVQLVVVELNQVMSRLKALGPLVANEKELFAAGVSQEEVQLLKEQFTFMSGYSETLQKRLARIGL</sequence>
<organism evidence="1 2">
    <name type="scientific">Pseudomonas phage Littlefix</name>
    <dbReference type="NCBI Taxonomy" id="2079289"/>
    <lineage>
        <taxon>Viruses</taxon>
        <taxon>Duplodnaviria</taxon>
        <taxon>Heunggongvirae</taxon>
        <taxon>Uroviricota</taxon>
        <taxon>Caudoviricetes</taxon>
        <taxon>Schitoviridae</taxon>
        <taxon>Littlefixvirus</taxon>
        <taxon>Littlefixvirus littlefix</taxon>
    </lineage>
</organism>
<evidence type="ECO:0000313" key="2">
    <source>
        <dbReference type="Proteomes" id="UP000240903"/>
    </source>
</evidence>
<proteinExistence type="predicted"/>
<reference evidence="2" key="1">
    <citation type="submission" date="2018-01" db="EMBL/GenBank/DDBJ databases">
        <title>Pseudomonas phages infecting Pseudomonas sp. isolated from Prunus avium.</title>
        <authorList>
            <person name="Colberg O."/>
            <person name="Carstens A.B."/>
            <person name="Kot W."/>
            <person name="Hansen L.H."/>
        </authorList>
    </citation>
    <scope>NUCLEOTIDE SEQUENCE [LARGE SCALE GENOMIC DNA]</scope>
</reference>